<dbReference type="Gene3D" id="3.90.550.10">
    <property type="entry name" value="Spore Coat Polysaccharide Biosynthesis Protein SpsA, Chain A"/>
    <property type="match status" value="1"/>
</dbReference>
<dbReference type="SUPFAM" id="SSF53448">
    <property type="entry name" value="Nucleotide-diphospho-sugar transferases"/>
    <property type="match status" value="1"/>
</dbReference>
<dbReference type="Proteomes" id="UP001500967">
    <property type="component" value="Unassembled WGS sequence"/>
</dbReference>
<dbReference type="InterPro" id="IPR001173">
    <property type="entry name" value="Glyco_trans_2-like"/>
</dbReference>
<dbReference type="CDD" id="cd00761">
    <property type="entry name" value="Glyco_tranf_GTA_type"/>
    <property type="match status" value="1"/>
</dbReference>
<proteinExistence type="predicted"/>
<name>A0ABP3DFX8_9ACTN</name>
<dbReference type="PANTHER" id="PTHR43685:SF2">
    <property type="entry name" value="GLYCOSYLTRANSFERASE 2-LIKE DOMAIN-CONTAINING PROTEIN"/>
    <property type="match status" value="1"/>
</dbReference>
<reference evidence="3" key="1">
    <citation type="journal article" date="2019" name="Int. J. Syst. Evol. Microbiol.">
        <title>The Global Catalogue of Microorganisms (GCM) 10K type strain sequencing project: providing services to taxonomists for standard genome sequencing and annotation.</title>
        <authorList>
            <consortium name="The Broad Institute Genomics Platform"/>
            <consortium name="The Broad Institute Genome Sequencing Center for Infectious Disease"/>
            <person name="Wu L."/>
            <person name="Ma J."/>
        </authorList>
    </citation>
    <scope>NUCLEOTIDE SEQUENCE [LARGE SCALE GENOMIC DNA]</scope>
    <source>
        <strain evidence="3">JCM 10425</strain>
    </source>
</reference>
<evidence type="ECO:0000259" key="1">
    <source>
        <dbReference type="Pfam" id="PF00535"/>
    </source>
</evidence>
<dbReference type="Pfam" id="PF00535">
    <property type="entry name" value="Glycos_transf_2"/>
    <property type="match status" value="1"/>
</dbReference>
<dbReference type="InterPro" id="IPR050834">
    <property type="entry name" value="Glycosyltransf_2"/>
</dbReference>
<dbReference type="EMBL" id="BAAAGX010000006">
    <property type="protein sequence ID" value="GAA0231730.1"/>
    <property type="molecule type" value="Genomic_DNA"/>
</dbReference>
<dbReference type="PANTHER" id="PTHR43685">
    <property type="entry name" value="GLYCOSYLTRANSFERASE"/>
    <property type="match status" value="1"/>
</dbReference>
<accession>A0ABP3DFX8</accession>
<feature type="domain" description="Glycosyltransferase 2-like" evidence="1">
    <location>
        <begin position="114"/>
        <end position="258"/>
    </location>
</feature>
<comment type="caution">
    <text evidence="2">The sequence shown here is derived from an EMBL/GenBank/DDBJ whole genome shotgun (WGS) entry which is preliminary data.</text>
</comment>
<protein>
    <recommendedName>
        <fullName evidence="1">Glycosyltransferase 2-like domain-containing protein</fullName>
    </recommendedName>
</protein>
<dbReference type="RefSeq" id="WP_344648108.1">
    <property type="nucleotide sequence ID" value="NZ_BAAAGX010000006.1"/>
</dbReference>
<organism evidence="2 3">
    <name type="scientific">Cryptosporangium japonicum</name>
    <dbReference type="NCBI Taxonomy" id="80872"/>
    <lineage>
        <taxon>Bacteria</taxon>
        <taxon>Bacillati</taxon>
        <taxon>Actinomycetota</taxon>
        <taxon>Actinomycetes</taxon>
        <taxon>Cryptosporangiales</taxon>
        <taxon>Cryptosporangiaceae</taxon>
        <taxon>Cryptosporangium</taxon>
    </lineage>
</organism>
<keyword evidence="3" id="KW-1185">Reference proteome</keyword>
<evidence type="ECO:0000313" key="2">
    <source>
        <dbReference type="EMBL" id="GAA0231730.1"/>
    </source>
</evidence>
<gene>
    <name evidence="2" type="ORF">GCM10009539_16430</name>
</gene>
<evidence type="ECO:0000313" key="3">
    <source>
        <dbReference type="Proteomes" id="UP001500967"/>
    </source>
</evidence>
<sequence length="439" mass="47611">MSRIPGVVLDVELSAPLPPVHAFDTLGHHRDAAWVIVRLFTEPLAMVRLELPPDDELSPAQLLDGILAQCREAIAARIDVALLTADGVPLSALTGTPPFLAGRARALELAPPVTVVICTREHPDELRDCLISLTDQEFDRFDVLVVDNAPSSDRTRHVVEEFASRLRIEYVAELRPGLSRARNAALAALGREPGERIVAWTDDDVRADPHWVAEIVRAFVDNPAAAAVSGVVVPAELRTDAQVWFEQFGGHSKGRGFTADEFGPLTAQSPLYPLPAFGVGANMAFRLSALRALKGFDEALGAGTPAQGGEDTLIFSRLLDRGATTLYHPAALVRHVHRADLDGLRTQMAGYGAGLTAFYAALIRDDPRRLLRLLALAPRAVRDLTSSDSVRVSTVRDDFPAELFAANRRGMLAGPWRYVRGRLAPVTARAPRKTAVGLR</sequence>
<dbReference type="InterPro" id="IPR029044">
    <property type="entry name" value="Nucleotide-diphossugar_trans"/>
</dbReference>